<evidence type="ECO:0008006" key="4">
    <source>
        <dbReference type="Google" id="ProtNLM"/>
    </source>
</evidence>
<dbReference type="InterPro" id="IPR006750">
    <property type="entry name" value="YdcZ"/>
</dbReference>
<feature type="transmembrane region" description="Helical" evidence="1">
    <location>
        <begin position="6"/>
        <end position="22"/>
    </location>
</feature>
<dbReference type="EMBL" id="CP018145">
    <property type="protein sequence ID" value="ASJ52952.1"/>
    <property type="molecule type" value="Genomic_DNA"/>
</dbReference>
<protein>
    <recommendedName>
        <fullName evidence="4">EamA-like transporter family protein</fullName>
    </recommendedName>
</protein>
<accession>A0A220MD95</accession>
<keyword evidence="1" id="KW-0812">Transmembrane</keyword>
<gene>
    <name evidence="2" type="ORF">BP422_04930</name>
</gene>
<proteinExistence type="predicted"/>
<keyword evidence="1" id="KW-0472">Membrane</keyword>
<organism evidence="2 3">
    <name type="scientific">Brevibacillus formosus</name>
    <dbReference type="NCBI Taxonomy" id="54913"/>
    <lineage>
        <taxon>Bacteria</taxon>
        <taxon>Bacillati</taxon>
        <taxon>Bacillota</taxon>
        <taxon>Bacilli</taxon>
        <taxon>Bacillales</taxon>
        <taxon>Paenibacillaceae</taxon>
        <taxon>Brevibacillus</taxon>
    </lineage>
</organism>
<dbReference type="Pfam" id="PF04657">
    <property type="entry name" value="DMT_YdcZ"/>
    <property type="match status" value="1"/>
</dbReference>
<evidence type="ECO:0000313" key="2">
    <source>
        <dbReference type="EMBL" id="ASJ52952.1"/>
    </source>
</evidence>
<dbReference type="PANTHER" id="PTHR34821:SF3">
    <property type="entry name" value="MEMBRANE PROTEIN"/>
    <property type="match status" value="1"/>
</dbReference>
<name>A0A220MD95_9BACL</name>
<dbReference type="KEGG" id="bfm:BP422_04930"/>
<dbReference type="AlphaFoldDB" id="A0A220MD95"/>
<sequence length="155" mass="16847">MVVGLFFALVAGLLVSLQNIFNRKVSEQAGTWSTTTLVLGMGFLSSLTMGLIFEGNQLFSLPSMQSWYWFSGMIGVGVVFCLVQGMRLLGPTYAISIVLTAQLGFALWSDSIGWLGLVQVPITITQLFGVLVIVGGVIVFKLGGEWQQKRSMSKM</sequence>
<feature type="transmembrane region" description="Helical" evidence="1">
    <location>
        <begin position="65"/>
        <end position="83"/>
    </location>
</feature>
<dbReference type="Proteomes" id="UP000197781">
    <property type="component" value="Chromosome"/>
</dbReference>
<dbReference type="GO" id="GO:0005886">
    <property type="term" value="C:plasma membrane"/>
    <property type="evidence" value="ECO:0007669"/>
    <property type="project" value="TreeGrafter"/>
</dbReference>
<reference evidence="2 3" key="1">
    <citation type="submission" date="2016-11" db="EMBL/GenBank/DDBJ databases">
        <authorList>
            <person name="Jaros S."/>
            <person name="Januszkiewicz K."/>
            <person name="Wedrychowicz H."/>
        </authorList>
    </citation>
    <scope>NUCLEOTIDE SEQUENCE [LARGE SCALE GENOMIC DNA]</scope>
    <source>
        <strain evidence="2 3">NF2</strain>
    </source>
</reference>
<dbReference type="PANTHER" id="PTHR34821">
    <property type="entry name" value="INNER MEMBRANE PROTEIN YDCZ"/>
    <property type="match status" value="1"/>
</dbReference>
<evidence type="ECO:0000256" key="1">
    <source>
        <dbReference type="SAM" id="Phobius"/>
    </source>
</evidence>
<evidence type="ECO:0000313" key="3">
    <source>
        <dbReference type="Proteomes" id="UP000197781"/>
    </source>
</evidence>
<keyword evidence="1" id="KW-1133">Transmembrane helix</keyword>
<feature type="transmembrane region" description="Helical" evidence="1">
    <location>
        <begin position="90"/>
        <end position="108"/>
    </location>
</feature>
<feature type="transmembrane region" description="Helical" evidence="1">
    <location>
        <begin position="34"/>
        <end position="53"/>
    </location>
</feature>
<feature type="transmembrane region" description="Helical" evidence="1">
    <location>
        <begin position="120"/>
        <end position="144"/>
    </location>
</feature>
<dbReference type="RefSeq" id="WP_088906815.1">
    <property type="nucleotide sequence ID" value="NZ_CP018145.1"/>
</dbReference>